<dbReference type="InterPro" id="IPR013783">
    <property type="entry name" value="Ig-like_fold"/>
</dbReference>
<organism evidence="2 3">
    <name type="scientific">Caerostris extrusa</name>
    <name type="common">Bark spider</name>
    <name type="synonym">Caerostris bankana</name>
    <dbReference type="NCBI Taxonomy" id="172846"/>
    <lineage>
        <taxon>Eukaryota</taxon>
        <taxon>Metazoa</taxon>
        <taxon>Ecdysozoa</taxon>
        <taxon>Arthropoda</taxon>
        <taxon>Chelicerata</taxon>
        <taxon>Arachnida</taxon>
        <taxon>Araneae</taxon>
        <taxon>Araneomorphae</taxon>
        <taxon>Entelegynae</taxon>
        <taxon>Araneoidea</taxon>
        <taxon>Araneidae</taxon>
        <taxon>Caerostris</taxon>
    </lineage>
</organism>
<name>A0AAV4RLT0_CAEEX</name>
<keyword evidence="3" id="KW-1185">Reference proteome</keyword>
<dbReference type="SMART" id="SM00060">
    <property type="entry name" value="FN3"/>
    <property type="match status" value="2"/>
</dbReference>
<dbReference type="Proteomes" id="UP001054945">
    <property type="component" value="Unassembled WGS sequence"/>
</dbReference>
<reference evidence="2 3" key="1">
    <citation type="submission" date="2021-06" db="EMBL/GenBank/DDBJ databases">
        <title>Caerostris extrusa draft genome.</title>
        <authorList>
            <person name="Kono N."/>
            <person name="Arakawa K."/>
        </authorList>
    </citation>
    <scope>NUCLEOTIDE SEQUENCE [LARGE SCALE GENOMIC DNA]</scope>
</reference>
<comment type="caution">
    <text evidence="2">The sequence shown here is derived from an EMBL/GenBank/DDBJ whole genome shotgun (WGS) entry which is preliminary data.</text>
</comment>
<evidence type="ECO:0000313" key="2">
    <source>
        <dbReference type="EMBL" id="GIY22903.1"/>
    </source>
</evidence>
<dbReference type="Gene3D" id="2.60.40.10">
    <property type="entry name" value="Immunoglobulins"/>
    <property type="match status" value="2"/>
</dbReference>
<dbReference type="SUPFAM" id="SSF49265">
    <property type="entry name" value="Fibronectin type III"/>
    <property type="match status" value="2"/>
</dbReference>
<dbReference type="AlphaFoldDB" id="A0AAV4RLT0"/>
<feature type="domain" description="Fibronectin type-III" evidence="1">
    <location>
        <begin position="281"/>
        <end position="371"/>
    </location>
</feature>
<dbReference type="CDD" id="cd00063">
    <property type="entry name" value="FN3"/>
    <property type="match status" value="3"/>
</dbReference>
<dbReference type="InterPro" id="IPR050713">
    <property type="entry name" value="RTP_Phos/Ushers"/>
</dbReference>
<feature type="domain" description="Fibronectin type-III" evidence="1">
    <location>
        <begin position="182"/>
        <end position="278"/>
    </location>
</feature>
<dbReference type="PANTHER" id="PTHR46957">
    <property type="entry name" value="CYTOKINE RECEPTOR"/>
    <property type="match status" value="1"/>
</dbReference>
<dbReference type="Pfam" id="PF00041">
    <property type="entry name" value="fn3"/>
    <property type="match status" value="2"/>
</dbReference>
<evidence type="ECO:0000259" key="1">
    <source>
        <dbReference type="PROSITE" id="PS50853"/>
    </source>
</evidence>
<protein>
    <recommendedName>
        <fullName evidence="1">Fibronectin type-III domain-containing protein</fullName>
    </recommendedName>
</protein>
<evidence type="ECO:0000313" key="3">
    <source>
        <dbReference type="Proteomes" id="UP001054945"/>
    </source>
</evidence>
<dbReference type="InterPro" id="IPR036116">
    <property type="entry name" value="FN3_sf"/>
</dbReference>
<proteinExistence type="predicted"/>
<gene>
    <name evidence="2" type="ORF">CEXT_312491</name>
</gene>
<dbReference type="EMBL" id="BPLR01008214">
    <property type="protein sequence ID" value="GIY22903.1"/>
    <property type="molecule type" value="Genomic_DNA"/>
</dbReference>
<dbReference type="PANTHER" id="PTHR46957:SF3">
    <property type="entry name" value="CYTOKINE RECEPTOR"/>
    <property type="match status" value="1"/>
</dbReference>
<dbReference type="GO" id="GO:0016020">
    <property type="term" value="C:membrane"/>
    <property type="evidence" value="ECO:0007669"/>
    <property type="project" value="UniProtKB-SubCell"/>
</dbReference>
<sequence>MLLCIGKPVSKRFFNGEDFHYYIECYQNEPSGKTHIEYVISYTPSVKIGLLQNDSSYSFHIHSANKEGISVGYEIIVIDERNKIEPAPKGYQSCSHELGYYNLSWSNIDVSDVNYTVFWCAGRKPSYCDGPIQWSETIFKVSTFAVEVTDVMLNFQFAVAATNKGQSSGMQWASCIVPSKAPLGQIPITHIEPFSTALRVMWKLDCDAQKSVIDRYVITYCREGRSYAIIAESDAQSYTLKNLHPFSNYSIKLRAFNKDNKPSEDVDEIYQATLSGDPSDSPQNVSVFSRSNSTLGIKWTPPLEPNGIITHYYIYHNELRQFMKDNSSCKICSFIIKNLEQYENYDVSVQACVGDHCSKKSEIVKALTDVG</sequence>
<accession>A0AAV4RLT0</accession>
<dbReference type="PROSITE" id="PS50853">
    <property type="entry name" value="FN3"/>
    <property type="match status" value="2"/>
</dbReference>
<dbReference type="InterPro" id="IPR003961">
    <property type="entry name" value="FN3_dom"/>
</dbReference>